<dbReference type="Proteomes" id="UP000307602">
    <property type="component" value="Unassembled WGS sequence"/>
</dbReference>
<dbReference type="OrthoDB" id="9762009at2"/>
<keyword evidence="3" id="KW-1185">Reference proteome</keyword>
<dbReference type="GO" id="GO:0032049">
    <property type="term" value="P:cardiolipin biosynthetic process"/>
    <property type="evidence" value="ECO:0007669"/>
    <property type="project" value="UniProtKB-ARBA"/>
</dbReference>
<dbReference type="SUPFAM" id="SSF56024">
    <property type="entry name" value="Phospholipase D/nuclease"/>
    <property type="match status" value="2"/>
</dbReference>
<evidence type="ECO:0000313" key="2">
    <source>
        <dbReference type="EMBL" id="TGV04036.1"/>
    </source>
</evidence>
<dbReference type="InterPro" id="IPR001736">
    <property type="entry name" value="PLipase_D/transphosphatidylase"/>
</dbReference>
<dbReference type="EMBL" id="SRSO01000004">
    <property type="protein sequence ID" value="TGV04036.1"/>
    <property type="molecule type" value="Genomic_DNA"/>
</dbReference>
<dbReference type="InterPro" id="IPR025202">
    <property type="entry name" value="PLD-like_dom"/>
</dbReference>
<dbReference type="PANTHER" id="PTHR21248:SF12">
    <property type="entry name" value="CARDIOLIPIN SYNTHASE C"/>
    <property type="match status" value="1"/>
</dbReference>
<feature type="domain" description="PLD phosphodiesterase" evidence="1">
    <location>
        <begin position="428"/>
        <end position="451"/>
    </location>
</feature>
<dbReference type="CDD" id="cd09113">
    <property type="entry name" value="PLDc_ymdC_like_2"/>
    <property type="match status" value="1"/>
</dbReference>
<dbReference type="PANTHER" id="PTHR21248">
    <property type="entry name" value="CARDIOLIPIN SYNTHASE"/>
    <property type="match status" value="1"/>
</dbReference>
<feature type="domain" description="PLD phosphodiesterase" evidence="1">
    <location>
        <begin position="174"/>
        <end position="201"/>
    </location>
</feature>
<dbReference type="CDD" id="cd09111">
    <property type="entry name" value="PLDc_ymdC_like_1"/>
    <property type="match status" value="1"/>
</dbReference>
<dbReference type="Gene3D" id="3.30.870.10">
    <property type="entry name" value="Endonuclease Chain A"/>
    <property type="match status" value="2"/>
</dbReference>
<dbReference type="SMART" id="SM00155">
    <property type="entry name" value="PLDc"/>
    <property type="match status" value="2"/>
</dbReference>
<comment type="caution">
    <text evidence="2">The sequence shown here is derived from an EMBL/GenBank/DDBJ whole genome shotgun (WGS) entry which is preliminary data.</text>
</comment>
<dbReference type="RefSeq" id="WP_135875878.1">
    <property type="nucleotide sequence ID" value="NZ_SRSO01000004.1"/>
</dbReference>
<evidence type="ECO:0000259" key="1">
    <source>
        <dbReference type="PROSITE" id="PS50035"/>
    </source>
</evidence>
<organism evidence="2 3">
    <name type="scientific">Flavivirga rizhaonensis</name>
    <dbReference type="NCBI Taxonomy" id="2559571"/>
    <lineage>
        <taxon>Bacteria</taxon>
        <taxon>Pseudomonadati</taxon>
        <taxon>Bacteroidota</taxon>
        <taxon>Flavobacteriia</taxon>
        <taxon>Flavobacteriales</taxon>
        <taxon>Flavobacteriaceae</taxon>
        <taxon>Flavivirga</taxon>
    </lineage>
</organism>
<accession>A0A4S1E0F6</accession>
<dbReference type="PROSITE" id="PS50035">
    <property type="entry name" value="PLD"/>
    <property type="match status" value="2"/>
</dbReference>
<protein>
    <submittedName>
        <fullName evidence="2">Phospholipase D family protein</fullName>
    </submittedName>
</protein>
<reference evidence="2 3" key="1">
    <citation type="submission" date="2019-04" db="EMBL/GenBank/DDBJ databases">
        <authorList>
            <person name="Liu A."/>
        </authorList>
    </citation>
    <scope>NUCLEOTIDE SEQUENCE [LARGE SCALE GENOMIC DNA]</scope>
    <source>
        <strain evidence="2 3">RZ03</strain>
    </source>
</reference>
<dbReference type="GO" id="GO:0030572">
    <property type="term" value="F:phosphatidyltransferase activity"/>
    <property type="evidence" value="ECO:0007669"/>
    <property type="project" value="UniProtKB-ARBA"/>
</dbReference>
<proteinExistence type="predicted"/>
<dbReference type="Pfam" id="PF13091">
    <property type="entry name" value="PLDc_2"/>
    <property type="match status" value="2"/>
</dbReference>
<evidence type="ECO:0000313" key="3">
    <source>
        <dbReference type="Proteomes" id="UP000307602"/>
    </source>
</evidence>
<name>A0A4S1E0F6_9FLAO</name>
<gene>
    <name evidence="2" type="ORF">EM932_04365</name>
</gene>
<dbReference type="AlphaFoldDB" id="A0A4S1E0F6"/>
<dbReference type="PROSITE" id="PS51257">
    <property type="entry name" value="PROKAR_LIPOPROTEIN"/>
    <property type="match status" value="1"/>
</dbReference>
<sequence>MTIKIIPTLKFKKYCLAVLIIFSACAKKKDTVQKTDFCSQIHRNNDVTLSNELEDVSELMKTKTGVYVLEDGSGSMVARAWLSEYAEKTIDIQYFIFSTDNVGLIACDYLIRAADRGVKVRIIVDDIMVDADIEDLLTFSSHENITIKIYNPGVNLGKNLFKKIAKFATDFRTANQRMHNKAFIVDGKVVITGGRNIADEYFDYDHEYNFRDRDILLLGKESEQVNKSFDEFWDSSLSKDVTTIIKEGSKTTYPENRFNNLHEYACNPENFWPQVRKRIENLPATFKAIKNSGELVWLDDVEFISDVPGKNDGKNGLGGGGISTSALINLVKNAKSSIEIQTPYLITSELSQNLFKEAVQRGVKIRILTNSLSSTDNVEAFSSYQTDREKLLKTGIKIYEFRPDAAERMKIITGELQETLDHIPIFGLHAKTMVVDNKTTVIGTFNLDPRSANLNTECIVIVHSDKISSSVLKGMEEEFKPENSWETTLDFNPDSEVSKYKRIKTWTRKIIPKEIL</sequence>